<keyword evidence="2" id="KW-1185">Reference proteome</keyword>
<protein>
    <submittedName>
        <fullName evidence="1">Uncharacterized protein</fullName>
    </submittedName>
</protein>
<reference evidence="1" key="1">
    <citation type="submission" date="2020-08" db="EMBL/GenBank/DDBJ databases">
        <title>Genome public.</title>
        <authorList>
            <person name="Liu C."/>
            <person name="Sun Q."/>
        </authorList>
    </citation>
    <scope>NUCLEOTIDE SEQUENCE</scope>
    <source>
        <strain evidence="1">NSJ-44</strain>
    </source>
</reference>
<gene>
    <name evidence="1" type="ORF">H8699_02140</name>
</gene>
<dbReference type="Gene3D" id="1.10.132.80">
    <property type="match status" value="1"/>
</dbReference>
<sequence length="145" mass="16522">MAKGKSKLYKTPEEFKAKAQEYFDLCENGVPMLDADGNPVIGKFGIVYEVSPKPPNQAGMALYMGFSSKDGIRKYREYPEFKDVWAWCNLHIEAYNNERLYDREGVNGAKFTLTNNFGYSEKQDINIGGQPDNKFKVEIEIVDEA</sequence>
<dbReference type="EMBL" id="JACRSO010000001">
    <property type="protein sequence ID" value="MBC8528239.1"/>
    <property type="molecule type" value="Genomic_DNA"/>
</dbReference>
<dbReference type="InterPro" id="IPR032066">
    <property type="entry name" value="GP3_package"/>
</dbReference>
<dbReference type="AlphaFoldDB" id="A0A926CZI7"/>
<organism evidence="1 2">
    <name type="scientific">Luoshenia tenuis</name>
    <dbReference type="NCBI Taxonomy" id="2763654"/>
    <lineage>
        <taxon>Bacteria</taxon>
        <taxon>Bacillati</taxon>
        <taxon>Bacillota</taxon>
        <taxon>Clostridia</taxon>
        <taxon>Christensenellales</taxon>
        <taxon>Christensenellaceae</taxon>
        <taxon>Luoshenia</taxon>
    </lineage>
</organism>
<evidence type="ECO:0000313" key="2">
    <source>
        <dbReference type="Proteomes" id="UP000654279"/>
    </source>
</evidence>
<evidence type="ECO:0000313" key="1">
    <source>
        <dbReference type="EMBL" id="MBC8528239.1"/>
    </source>
</evidence>
<proteinExistence type="predicted"/>
<dbReference type="RefSeq" id="WP_249284276.1">
    <property type="nucleotide sequence ID" value="NZ_JACRSO010000001.1"/>
</dbReference>
<accession>A0A926CZI7</accession>
<dbReference type="Pfam" id="PF16677">
    <property type="entry name" value="GP3_package"/>
    <property type="match status" value="1"/>
</dbReference>
<comment type="caution">
    <text evidence="1">The sequence shown here is derived from an EMBL/GenBank/DDBJ whole genome shotgun (WGS) entry which is preliminary data.</text>
</comment>
<dbReference type="Proteomes" id="UP000654279">
    <property type="component" value="Unassembled WGS sequence"/>
</dbReference>
<name>A0A926CZI7_9FIRM</name>